<dbReference type="Gene3D" id="3.40.50.150">
    <property type="entry name" value="Vaccinia Virus protein VP39"/>
    <property type="match status" value="1"/>
</dbReference>
<dbReference type="PANTHER" id="PTHR43861">
    <property type="entry name" value="TRANS-ACONITATE 2-METHYLTRANSFERASE-RELATED"/>
    <property type="match status" value="1"/>
</dbReference>
<dbReference type="InterPro" id="IPR029063">
    <property type="entry name" value="SAM-dependent_MTases_sf"/>
</dbReference>
<reference evidence="1" key="1">
    <citation type="submission" date="2018-06" db="EMBL/GenBank/DDBJ databases">
        <authorList>
            <person name="Zhirakovskaya E."/>
        </authorList>
    </citation>
    <scope>NUCLEOTIDE SEQUENCE</scope>
</reference>
<name>A0A3B0WEH8_9ZZZZ</name>
<dbReference type="InterPro" id="IPR010743">
    <property type="entry name" value="Methionine_synth_MetW"/>
</dbReference>
<organism evidence="1">
    <name type="scientific">hydrothermal vent metagenome</name>
    <dbReference type="NCBI Taxonomy" id="652676"/>
    <lineage>
        <taxon>unclassified sequences</taxon>
        <taxon>metagenomes</taxon>
        <taxon>ecological metagenomes</taxon>
    </lineage>
</organism>
<dbReference type="PANTHER" id="PTHR43861:SF1">
    <property type="entry name" value="TRANS-ACONITATE 2-METHYLTRANSFERASE"/>
    <property type="match status" value="1"/>
</dbReference>
<evidence type="ECO:0000313" key="1">
    <source>
        <dbReference type="EMBL" id="VAW53691.1"/>
    </source>
</evidence>
<dbReference type="Pfam" id="PF07021">
    <property type="entry name" value="MetW"/>
    <property type="match status" value="1"/>
</dbReference>
<proteinExistence type="predicted"/>
<dbReference type="NCBIfam" id="TIGR02081">
    <property type="entry name" value="metW"/>
    <property type="match status" value="1"/>
</dbReference>
<dbReference type="EMBL" id="UOFD01000064">
    <property type="protein sequence ID" value="VAW53691.1"/>
    <property type="molecule type" value="Genomic_DNA"/>
</dbReference>
<dbReference type="SUPFAM" id="SSF53335">
    <property type="entry name" value="S-adenosyl-L-methionine-dependent methyltransferases"/>
    <property type="match status" value="1"/>
</dbReference>
<accession>A0A3B0WEH8</accession>
<dbReference type="CDD" id="cd02440">
    <property type="entry name" value="AdoMet_MTases"/>
    <property type="match status" value="1"/>
</dbReference>
<dbReference type="AlphaFoldDB" id="A0A3B0WEH8"/>
<sequence length="214" mass="24188">MSNFSGSLPTNNGDLRADLAIIANWIKADSKVLDLGCGDGTLLAYLREQRNVRGYGLEISPFNVEDCVDKNINVIQADLNNGLKAYFSDNSFDCVIMSQTLQATEKPDELIEEMLRVGREGIVTFPNMAHWSARLQLGFQGIMPVTKNLPNQWFNTPNVHLCTLNDFEVLCKKHNIKILQRTVVDHSHSRSSWLINQFPNLLGEVAIYRFCQSR</sequence>
<protein>
    <submittedName>
        <fullName evidence="1">Methionine biosynthesis protein MetW</fullName>
    </submittedName>
</protein>
<gene>
    <name evidence="1" type="ORF">MNBD_GAMMA06-290</name>
</gene>